<evidence type="ECO:0000259" key="1">
    <source>
        <dbReference type="Pfam" id="PF20248"/>
    </source>
</evidence>
<dbReference type="RefSeq" id="XP_040748323.1">
    <property type="nucleotide sequence ID" value="XM_040892987.1"/>
</dbReference>
<evidence type="ECO:0000313" key="2">
    <source>
        <dbReference type="EMBL" id="PTU16906.1"/>
    </source>
</evidence>
<name>A0A2T5LKU2_9EURO</name>
<comment type="caution">
    <text evidence="2">The sequence shown here is derived from an EMBL/GenBank/DDBJ whole genome shotgun (WGS) entry which is preliminary data.</text>
</comment>
<dbReference type="GeneID" id="63809869"/>
<reference evidence="2 3" key="1">
    <citation type="journal article" date="2018" name="Proc. Natl. Acad. Sci. U.S.A.">
        <title>Linking secondary metabolites to gene clusters through genome sequencing of six diverse Aspergillus species.</title>
        <authorList>
            <person name="Kaerboelling I."/>
            <person name="Vesth T.C."/>
            <person name="Frisvad J.C."/>
            <person name="Nybo J.L."/>
            <person name="Theobald S."/>
            <person name="Kuo A."/>
            <person name="Bowyer P."/>
            <person name="Matsuda Y."/>
            <person name="Mondo S."/>
            <person name="Lyhne E.K."/>
            <person name="Kogle M.E."/>
            <person name="Clum A."/>
            <person name="Lipzen A."/>
            <person name="Salamov A."/>
            <person name="Ngan C.Y."/>
            <person name="Daum C."/>
            <person name="Chiniquy J."/>
            <person name="Barry K."/>
            <person name="LaButti K."/>
            <person name="Haridas S."/>
            <person name="Simmons B.A."/>
            <person name="Magnuson J.K."/>
            <person name="Mortensen U.H."/>
            <person name="Larsen T.O."/>
            <person name="Grigoriev I.V."/>
            <person name="Baker S.E."/>
            <person name="Andersen M.R."/>
        </authorList>
    </citation>
    <scope>NUCLEOTIDE SEQUENCE [LARGE SCALE GENOMIC DNA]</scope>
    <source>
        <strain evidence="2 3">IBT 24754</strain>
    </source>
</reference>
<proteinExistence type="predicted"/>
<gene>
    <name evidence="2" type="ORF">P175DRAFT_0401309</name>
</gene>
<dbReference type="InterPro" id="IPR046538">
    <property type="entry name" value="DUF6603"/>
</dbReference>
<dbReference type="Pfam" id="PF20248">
    <property type="entry name" value="DUF6603"/>
    <property type="match status" value="1"/>
</dbReference>
<evidence type="ECO:0000313" key="3">
    <source>
        <dbReference type="Proteomes" id="UP000244073"/>
    </source>
</evidence>
<accession>A0A2T5LKU2</accession>
<feature type="domain" description="DUF6603" evidence="1">
    <location>
        <begin position="1"/>
        <end position="381"/>
    </location>
</feature>
<dbReference type="AlphaFoldDB" id="A0A2T5LKU2"/>
<feature type="non-terminal residue" evidence="2">
    <location>
        <position position="1"/>
    </location>
</feature>
<protein>
    <recommendedName>
        <fullName evidence="1">DUF6603 domain-containing protein</fullName>
    </recommendedName>
</protein>
<feature type="non-terminal residue" evidence="2">
    <location>
        <position position="417"/>
    </location>
</feature>
<dbReference type="OrthoDB" id="5352492at2759"/>
<sequence>VGAYSEVTPKKPEKSEPFKSFFIFGALTGPLMHFEVAELRGISGGFGYNSVVNLPKVDAVTTFPFLTISNDSGHNTGDPMQMLGTFTDGQTIVPQTDALWFAAGLKLRAFELVDITAVVSLQLSQGDPVLSILADATAVIPQSAPSVDKAFAFLDFGLIATLDLSHGTLIIQGQLSPQSFLLSSKCHPTGGFALGVWSPASGHSGDLCFSVGGFHPAFTRPAHYPTAPARLGISWAYDAHISICGGAYYAITPAAIMAGASIQVLFAMDKLEAHFEAHADFLLEFEPLHYEASIGILAGVSYTLGRGWLSKKFSLSLSADLDLHGPPMAGTASFSCHVVTFHVSFGNSHPEANPITLQEFWDLLSKGSKESDNNHVMAVDSGLIPQNSNPTNSKPGSLVRSADLCLSIQSRTPISTA</sequence>
<dbReference type="VEuPathDB" id="FungiDB:P175DRAFT_0401309"/>
<organism evidence="2 3">
    <name type="scientific">Aspergillus ochraceoroseus IBT 24754</name>
    <dbReference type="NCBI Taxonomy" id="1392256"/>
    <lineage>
        <taxon>Eukaryota</taxon>
        <taxon>Fungi</taxon>
        <taxon>Dikarya</taxon>
        <taxon>Ascomycota</taxon>
        <taxon>Pezizomycotina</taxon>
        <taxon>Eurotiomycetes</taxon>
        <taxon>Eurotiomycetidae</taxon>
        <taxon>Eurotiales</taxon>
        <taxon>Aspergillaceae</taxon>
        <taxon>Aspergillus</taxon>
        <taxon>Aspergillus subgen. Nidulantes</taxon>
    </lineage>
</organism>
<dbReference type="EMBL" id="MSFN02000014">
    <property type="protein sequence ID" value="PTU16906.1"/>
    <property type="molecule type" value="Genomic_DNA"/>
</dbReference>
<dbReference type="Proteomes" id="UP000244073">
    <property type="component" value="Unassembled WGS sequence"/>
</dbReference>